<dbReference type="SMART" id="SM00448">
    <property type="entry name" value="REC"/>
    <property type="match status" value="1"/>
</dbReference>
<evidence type="ECO:0000313" key="5">
    <source>
        <dbReference type="EMBL" id="PKI71789.1"/>
    </source>
</evidence>
<proteinExistence type="predicted"/>
<dbReference type="STRING" id="22663.A0A218X5K0"/>
<dbReference type="EMBL" id="PGOL01000358">
    <property type="protein sequence ID" value="PKI71789.1"/>
    <property type="molecule type" value="Genomic_DNA"/>
</dbReference>
<feature type="modified residue" description="4-aspartylphosphate" evidence="1">
    <location>
        <position position="86"/>
    </location>
</feature>
<reference evidence="6" key="1">
    <citation type="journal article" date="2017" name="Plant J.">
        <title>The pomegranate (Punica granatum L.) genome and the genomics of punicalagin biosynthesis.</title>
        <authorList>
            <person name="Qin G."/>
            <person name="Xu C."/>
            <person name="Ming R."/>
            <person name="Tang H."/>
            <person name="Guyot R."/>
            <person name="Kramer E.M."/>
            <person name="Hu Y."/>
            <person name="Yi X."/>
            <person name="Qi Y."/>
            <person name="Xu X."/>
            <person name="Gao Z."/>
            <person name="Pan H."/>
            <person name="Jian J."/>
            <person name="Tian Y."/>
            <person name="Yue Z."/>
            <person name="Xu Y."/>
        </authorList>
    </citation>
    <scope>NUCLEOTIDE SEQUENCE [LARGE SCALE GENOMIC DNA]</scope>
    <source>
        <strain evidence="6">cv. Dabenzi</strain>
    </source>
</reference>
<dbReference type="AlphaFoldDB" id="A0A218X5K0"/>
<evidence type="ECO:0000259" key="3">
    <source>
        <dbReference type="PROSITE" id="PS50110"/>
    </source>
</evidence>
<reference evidence="5 7" key="3">
    <citation type="submission" date="2017-11" db="EMBL/GenBank/DDBJ databases">
        <title>De-novo sequencing of pomegranate (Punica granatum L.) genome.</title>
        <authorList>
            <person name="Akparov Z."/>
            <person name="Amiraslanov A."/>
            <person name="Hajiyeva S."/>
            <person name="Abbasov M."/>
            <person name="Kaur K."/>
            <person name="Hamwieh A."/>
            <person name="Solovyev V."/>
            <person name="Salamov A."/>
            <person name="Braich B."/>
            <person name="Kosarev P."/>
            <person name="Mahmoud A."/>
            <person name="Hajiyev E."/>
            <person name="Babayeva S."/>
            <person name="Izzatullayeva V."/>
            <person name="Mammadov A."/>
            <person name="Mammadov A."/>
            <person name="Sharifova S."/>
            <person name="Ojaghi J."/>
            <person name="Eynullazada K."/>
            <person name="Bayramov B."/>
            <person name="Abdulazimova A."/>
            <person name="Shahmuradov I."/>
        </authorList>
    </citation>
    <scope>NUCLEOTIDE SEQUENCE [LARGE SCALE GENOMIC DNA]</scope>
    <source>
        <strain evidence="5">AG2017</strain>
        <strain evidence="7">cv. AG2017</strain>
        <tissue evidence="5">Leaf</tissue>
    </source>
</reference>
<dbReference type="SUPFAM" id="SSF52172">
    <property type="entry name" value="CheY-like"/>
    <property type="match status" value="1"/>
</dbReference>
<dbReference type="EMBL" id="MTKT01002270">
    <property type="protein sequence ID" value="OWM80193.1"/>
    <property type="molecule type" value="Genomic_DNA"/>
</dbReference>
<dbReference type="PANTHER" id="PTHR43228">
    <property type="entry name" value="TWO-COMPONENT RESPONSE REGULATOR"/>
    <property type="match status" value="1"/>
</dbReference>
<name>A0A218X5K0_PUNGR</name>
<feature type="compositionally biased region" description="Polar residues" evidence="2">
    <location>
        <begin position="1"/>
        <end position="14"/>
    </location>
</feature>
<sequence>MSNQGVATDGTSSKAGEVKISEESKSLQGGKKLSVLIVDDDQLIQMMHVALVKASGVDAEILIAENGEVAVDLCRSGKSFDLILMDKHMPIMDGVRATRELRKMGVKSMIIGVTACSMDYEVKPFIEAGLNECYQKPLDPEMTKSILAKLSKGN</sequence>
<organism evidence="4 6">
    <name type="scientific">Punica granatum</name>
    <name type="common">Pomegranate</name>
    <dbReference type="NCBI Taxonomy" id="22663"/>
    <lineage>
        <taxon>Eukaryota</taxon>
        <taxon>Viridiplantae</taxon>
        <taxon>Streptophyta</taxon>
        <taxon>Embryophyta</taxon>
        <taxon>Tracheophyta</taxon>
        <taxon>Spermatophyta</taxon>
        <taxon>Magnoliopsida</taxon>
        <taxon>eudicotyledons</taxon>
        <taxon>Gunneridae</taxon>
        <taxon>Pentapetalae</taxon>
        <taxon>rosids</taxon>
        <taxon>malvids</taxon>
        <taxon>Myrtales</taxon>
        <taxon>Lythraceae</taxon>
        <taxon>Punica</taxon>
    </lineage>
</organism>
<evidence type="ECO:0000313" key="7">
    <source>
        <dbReference type="Proteomes" id="UP000233551"/>
    </source>
</evidence>
<dbReference type="InterPro" id="IPR052048">
    <property type="entry name" value="ST_Response_Regulator"/>
</dbReference>
<accession>A0A218X5K0</accession>
<reference evidence="4" key="2">
    <citation type="submission" date="2017-06" db="EMBL/GenBank/DDBJ databases">
        <title>The pomegranate genome and the genomics of punicalagin biosynthesis.</title>
        <authorList>
            <person name="Xu C."/>
        </authorList>
    </citation>
    <scope>NUCLEOTIDE SEQUENCE [LARGE SCALE GENOMIC DNA]</scope>
    <source>
        <tissue evidence="4">Fresh leaf</tissue>
    </source>
</reference>
<dbReference type="GeneID" id="116208831"/>
<dbReference type="InterPro" id="IPR011006">
    <property type="entry name" value="CheY-like_superfamily"/>
</dbReference>
<protein>
    <recommendedName>
        <fullName evidence="3">Response regulatory domain-containing protein</fullName>
    </recommendedName>
</protein>
<gene>
    <name evidence="4" type="ORF">CDL15_Pgr019357</name>
    <name evidence="5" type="ORF">CRG98_007805</name>
</gene>
<feature type="domain" description="Response regulatory" evidence="3">
    <location>
        <begin position="34"/>
        <end position="151"/>
    </location>
</feature>
<dbReference type="GO" id="GO:0000160">
    <property type="term" value="P:phosphorelay signal transduction system"/>
    <property type="evidence" value="ECO:0007669"/>
    <property type="project" value="InterPro"/>
</dbReference>
<dbReference type="InterPro" id="IPR001789">
    <property type="entry name" value="Sig_transdc_resp-reg_receiver"/>
</dbReference>
<evidence type="ECO:0000313" key="4">
    <source>
        <dbReference type="EMBL" id="OWM80193.1"/>
    </source>
</evidence>
<feature type="region of interest" description="Disordered" evidence="2">
    <location>
        <begin position="1"/>
        <end position="23"/>
    </location>
</feature>
<dbReference type="OrthoDB" id="21225at2759"/>
<dbReference type="Proteomes" id="UP000197138">
    <property type="component" value="Unassembled WGS sequence"/>
</dbReference>
<dbReference type="Pfam" id="PF00072">
    <property type="entry name" value="Response_reg"/>
    <property type="match status" value="1"/>
</dbReference>
<dbReference type="CDD" id="cd17546">
    <property type="entry name" value="REC_hyHK_CKI1_RcsC-like"/>
    <property type="match status" value="1"/>
</dbReference>
<dbReference type="PROSITE" id="PS50110">
    <property type="entry name" value="RESPONSE_REGULATORY"/>
    <property type="match status" value="1"/>
</dbReference>
<dbReference type="Proteomes" id="UP000233551">
    <property type="component" value="Unassembled WGS sequence"/>
</dbReference>
<evidence type="ECO:0000256" key="2">
    <source>
        <dbReference type="SAM" id="MobiDB-lite"/>
    </source>
</evidence>
<dbReference type="Gene3D" id="3.40.50.2300">
    <property type="match status" value="1"/>
</dbReference>
<keyword evidence="1" id="KW-0597">Phosphoprotein</keyword>
<evidence type="ECO:0000256" key="1">
    <source>
        <dbReference type="PROSITE-ProRule" id="PRU00169"/>
    </source>
</evidence>
<comment type="caution">
    <text evidence="4">The sequence shown here is derived from an EMBL/GenBank/DDBJ whole genome shotgun (WGS) entry which is preliminary data.</text>
</comment>
<keyword evidence="7" id="KW-1185">Reference proteome</keyword>
<evidence type="ECO:0000313" key="6">
    <source>
        <dbReference type="Proteomes" id="UP000197138"/>
    </source>
</evidence>
<dbReference type="PANTHER" id="PTHR43228:SF1">
    <property type="entry name" value="TWO-COMPONENT RESPONSE REGULATOR ARR22"/>
    <property type="match status" value="1"/>
</dbReference>